<protein>
    <recommendedName>
        <fullName evidence="5">Signal peptide-containing protein</fullName>
    </recommendedName>
</protein>
<proteinExistence type="predicted"/>
<evidence type="ECO:0000313" key="4">
    <source>
        <dbReference type="Proteomes" id="UP000031512"/>
    </source>
</evidence>
<feature type="compositionally biased region" description="Acidic residues" evidence="1">
    <location>
        <begin position="128"/>
        <end position="137"/>
    </location>
</feature>
<feature type="region of interest" description="Disordered" evidence="1">
    <location>
        <begin position="115"/>
        <end position="137"/>
    </location>
</feature>
<evidence type="ECO:0000313" key="3">
    <source>
        <dbReference type="EMBL" id="EKX73745.1"/>
    </source>
</evidence>
<evidence type="ECO:0000256" key="1">
    <source>
        <dbReference type="SAM" id="MobiDB-lite"/>
    </source>
</evidence>
<keyword evidence="2" id="KW-0732">Signal</keyword>
<dbReference type="Proteomes" id="UP000031512">
    <property type="component" value="Unassembled WGS sequence"/>
</dbReference>
<evidence type="ECO:0008006" key="5">
    <source>
        <dbReference type="Google" id="ProtNLM"/>
    </source>
</evidence>
<dbReference type="KEGG" id="beq:BEWA_037820"/>
<evidence type="ECO:0000256" key="2">
    <source>
        <dbReference type="SAM" id="SignalP"/>
    </source>
</evidence>
<dbReference type="RefSeq" id="XP_004833197.1">
    <property type="nucleotide sequence ID" value="XM_004833140.1"/>
</dbReference>
<dbReference type="AlphaFoldDB" id="L1LET0"/>
<feature type="chain" id="PRO_5003952579" description="Signal peptide-containing protein" evidence="2">
    <location>
        <begin position="25"/>
        <end position="422"/>
    </location>
</feature>
<reference evidence="3 4" key="1">
    <citation type="journal article" date="2012" name="BMC Genomics">
        <title>Comparative genomic analysis and phylogenetic position of Theileria equi.</title>
        <authorList>
            <person name="Kappmeyer L.S."/>
            <person name="Thiagarajan M."/>
            <person name="Herndon D.R."/>
            <person name="Ramsay J.D."/>
            <person name="Caler E."/>
            <person name="Djikeng A."/>
            <person name="Gillespie J.J."/>
            <person name="Lau A.O."/>
            <person name="Roalson E.H."/>
            <person name="Silva J.C."/>
            <person name="Silva M.G."/>
            <person name="Suarez C.E."/>
            <person name="Ueti M.W."/>
            <person name="Nene V.M."/>
            <person name="Mealey R.H."/>
            <person name="Knowles D.P."/>
            <person name="Brayton K.A."/>
        </authorList>
    </citation>
    <scope>NUCLEOTIDE SEQUENCE [LARGE SCALE GENOMIC DNA]</scope>
    <source>
        <strain evidence="3 4">WA</strain>
    </source>
</reference>
<dbReference type="OrthoDB" id="372890at2759"/>
<organism evidence="3 4">
    <name type="scientific">Theileria equi strain WA</name>
    <dbReference type="NCBI Taxonomy" id="1537102"/>
    <lineage>
        <taxon>Eukaryota</taxon>
        <taxon>Sar</taxon>
        <taxon>Alveolata</taxon>
        <taxon>Apicomplexa</taxon>
        <taxon>Aconoidasida</taxon>
        <taxon>Piroplasmida</taxon>
        <taxon>Theileriidae</taxon>
        <taxon>Theileria</taxon>
    </lineage>
</organism>
<keyword evidence="4" id="KW-1185">Reference proteome</keyword>
<dbReference type="GeneID" id="15806668"/>
<dbReference type="VEuPathDB" id="PiroplasmaDB:BEWA_037820"/>
<name>L1LET0_THEEQ</name>
<accession>L1LET0</accession>
<dbReference type="eggNOG" id="ENOG502QXEF">
    <property type="taxonomic scope" value="Eukaryota"/>
</dbReference>
<comment type="caution">
    <text evidence="3">The sequence shown here is derived from an EMBL/GenBank/DDBJ whole genome shotgun (WGS) entry which is preliminary data.</text>
</comment>
<feature type="signal peptide" evidence="2">
    <location>
        <begin position="1"/>
        <end position="24"/>
    </location>
</feature>
<gene>
    <name evidence="3" type="ORF">BEWA_037820</name>
</gene>
<dbReference type="STRING" id="1537102.L1LET0"/>
<sequence length="422" mass="47160">MMLCGTYILYLLDILFLLAYTTDGNIANLKINGGHYSILTPGLTQARMDDGMICKTAKCSHKTNTVFSVPNVICGNHYVCQSCPISSGGNICYLGGTNGTSVTVVEGEVYVTDKQSKNVTPDAKSDSEDKEDDDDYDPSFVERNVEVMSMAFKEHSSTIFSKKRMCKINTDGSIPVSVTLFLQWYIDPLSAHNNSSNHDDIDPLSMLELNGKDTEDYEDDDYDESMTGRLTSIYSITKGLMNKAKHVHKALGPKFTRPRVNIHFVVDNIEISQCRYPQLWKGKLNGKSLIFIGTQNFSIRPKDFNIDFFRKSIKVHVTTKSYKNLKFNSCVQVNCTKGTDSLQNLAYNHNTLVNIPHHISQNPPQMHLNLNFVPQAHGYAGRFRSYGAVHNFNYIPAVARYSTSGIICVASLLLIVTIQGII</sequence>
<dbReference type="EMBL" id="ACOU01000002">
    <property type="protein sequence ID" value="EKX73745.1"/>
    <property type="molecule type" value="Genomic_DNA"/>
</dbReference>